<name>T1KJM0_TETUR</name>
<dbReference type="Proteomes" id="UP000015104">
    <property type="component" value="Unassembled WGS sequence"/>
</dbReference>
<evidence type="ECO:0000256" key="2">
    <source>
        <dbReference type="PROSITE-ProRule" id="PRU00266"/>
    </source>
</evidence>
<dbReference type="HOGENOM" id="CLU_048292_0_1_1"/>
<reference evidence="4" key="2">
    <citation type="submission" date="2015-06" db="UniProtKB">
        <authorList>
            <consortium name="EnsemblMetazoa"/>
        </authorList>
    </citation>
    <scope>IDENTIFICATION</scope>
</reference>
<evidence type="ECO:0000259" key="3">
    <source>
        <dbReference type="PROSITE" id="PS50137"/>
    </source>
</evidence>
<dbReference type="SUPFAM" id="SSF54768">
    <property type="entry name" value="dsRNA-binding domain-like"/>
    <property type="match status" value="2"/>
</dbReference>
<dbReference type="Gene3D" id="3.30.160.20">
    <property type="match status" value="3"/>
</dbReference>
<dbReference type="EnsemblMetazoa" id="tetur13g00430.1">
    <property type="protein sequence ID" value="tetur13g00430.1"/>
    <property type="gene ID" value="tetur13g00430"/>
</dbReference>
<keyword evidence="5" id="KW-1185">Reference proteome</keyword>
<dbReference type="GO" id="GO:0035197">
    <property type="term" value="F:siRNA binding"/>
    <property type="evidence" value="ECO:0007669"/>
    <property type="project" value="TreeGrafter"/>
</dbReference>
<sequence>MELAKTPINVLKNICAKNNWTVDYNMISEEGRVHEPTFTFRVFIEETQLSAIAAGFSKKKAKQAAAFQALKILAEQDEEAAQELAGLEEAVPCEKEADTAVDKSNPVGKLQEICMKKKWAPPLYLTDEEDGPPHAKIFTITCKLENLDLDSQGRDKSKKGGKKIAAQEMLRLLELKGLYDAQDDSLKNSSVSVKKDSSEVDKIVEFFGNVNDPMQRKLDDVIAIIDYDVETNDYIASLDKACSLVGLKTNFVDIKNDKDGSYHVMVFLKKIGDSAKDVPVLTGWGSNKDLTLAKRKAASNALTLLDKVRYI</sequence>
<dbReference type="EMBL" id="CAEY01000163">
    <property type="status" value="NOT_ANNOTATED_CDS"/>
    <property type="molecule type" value="Genomic_DNA"/>
</dbReference>
<dbReference type="PROSITE" id="PS50137">
    <property type="entry name" value="DS_RBD"/>
    <property type="match status" value="2"/>
</dbReference>
<evidence type="ECO:0000313" key="5">
    <source>
        <dbReference type="Proteomes" id="UP000015104"/>
    </source>
</evidence>
<dbReference type="InterPro" id="IPR051247">
    <property type="entry name" value="RLC_Component"/>
</dbReference>
<dbReference type="SMART" id="SM00358">
    <property type="entry name" value="DSRM"/>
    <property type="match status" value="2"/>
</dbReference>
<accession>T1KJM0</accession>
<protein>
    <recommendedName>
        <fullName evidence="3">DRBM domain-containing protein</fullName>
    </recommendedName>
</protein>
<dbReference type="PANTHER" id="PTHR46205:SF3">
    <property type="entry name" value="LOQUACIOUS, ISOFORM B"/>
    <property type="match status" value="1"/>
</dbReference>
<dbReference type="GO" id="GO:0070578">
    <property type="term" value="C:RISC-loading complex"/>
    <property type="evidence" value="ECO:0007669"/>
    <property type="project" value="TreeGrafter"/>
</dbReference>
<feature type="domain" description="DRBM" evidence="3">
    <location>
        <begin position="6"/>
        <end position="75"/>
    </location>
</feature>
<dbReference type="PANTHER" id="PTHR46205">
    <property type="entry name" value="LOQUACIOUS, ISOFORM B"/>
    <property type="match status" value="1"/>
</dbReference>
<dbReference type="GO" id="GO:0016442">
    <property type="term" value="C:RISC complex"/>
    <property type="evidence" value="ECO:0007669"/>
    <property type="project" value="TreeGrafter"/>
</dbReference>
<dbReference type="eggNOG" id="KOG3732">
    <property type="taxonomic scope" value="Eukaryota"/>
</dbReference>
<dbReference type="GO" id="GO:0070920">
    <property type="term" value="P:regulation of regulatory ncRNA processing"/>
    <property type="evidence" value="ECO:0007669"/>
    <property type="project" value="TreeGrafter"/>
</dbReference>
<evidence type="ECO:0000256" key="1">
    <source>
        <dbReference type="ARBA" id="ARBA00022884"/>
    </source>
</evidence>
<proteinExistence type="predicted"/>
<dbReference type="GO" id="GO:0005737">
    <property type="term" value="C:cytoplasm"/>
    <property type="evidence" value="ECO:0007669"/>
    <property type="project" value="TreeGrafter"/>
</dbReference>
<dbReference type="AlphaFoldDB" id="T1KJM0"/>
<evidence type="ECO:0000313" key="4">
    <source>
        <dbReference type="EnsemblMetazoa" id="tetur13g00430.1"/>
    </source>
</evidence>
<dbReference type="InterPro" id="IPR014720">
    <property type="entry name" value="dsRBD_dom"/>
</dbReference>
<dbReference type="Pfam" id="PF00035">
    <property type="entry name" value="dsrm"/>
    <property type="match status" value="2"/>
</dbReference>
<dbReference type="GO" id="GO:0030422">
    <property type="term" value="P:siRNA processing"/>
    <property type="evidence" value="ECO:0007669"/>
    <property type="project" value="TreeGrafter"/>
</dbReference>
<dbReference type="CDD" id="cd19862">
    <property type="entry name" value="DSRM_PRKRA-like_rpt1"/>
    <property type="match status" value="1"/>
</dbReference>
<organism evidence="4 5">
    <name type="scientific">Tetranychus urticae</name>
    <name type="common">Two-spotted spider mite</name>
    <dbReference type="NCBI Taxonomy" id="32264"/>
    <lineage>
        <taxon>Eukaryota</taxon>
        <taxon>Metazoa</taxon>
        <taxon>Ecdysozoa</taxon>
        <taxon>Arthropoda</taxon>
        <taxon>Chelicerata</taxon>
        <taxon>Arachnida</taxon>
        <taxon>Acari</taxon>
        <taxon>Acariformes</taxon>
        <taxon>Trombidiformes</taxon>
        <taxon>Prostigmata</taxon>
        <taxon>Eleutherengona</taxon>
        <taxon>Raphignathae</taxon>
        <taxon>Tetranychoidea</taxon>
        <taxon>Tetranychidae</taxon>
        <taxon>Tetranychus</taxon>
    </lineage>
</organism>
<feature type="domain" description="DRBM" evidence="3">
    <location>
        <begin position="105"/>
        <end position="175"/>
    </location>
</feature>
<dbReference type="GO" id="GO:0003725">
    <property type="term" value="F:double-stranded RNA binding"/>
    <property type="evidence" value="ECO:0007669"/>
    <property type="project" value="TreeGrafter"/>
</dbReference>
<dbReference type="STRING" id="32264.T1KJM0"/>
<dbReference type="GO" id="GO:0005634">
    <property type="term" value="C:nucleus"/>
    <property type="evidence" value="ECO:0007669"/>
    <property type="project" value="TreeGrafter"/>
</dbReference>
<keyword evidence="1 2" id="KW-0694">RNA-binding</keyword>
<reference evidence="5" key="1">
    <citation type="submission" date="2011-08" db="EMBL/GenBank/DDBJ databases">
        <authorList>
            <person name="Rombauts S."/>
        </authorList>
    </citation>
    <scope>NUCLEOTIDE SEQUENCE</scope>
    <source>
        <strain evidence="5">London</strain>
    </source>
</reference>